<keyword evidence="3" id="KW-1185">Reference proteome</keyword>
<name>A0AAQ3UNV1_PASNO</name>
<dbReference type="Pfam" id="PF00078">
    <property type="entry name" value="RVT_1"/>
    <property type="match status" value="1"/>
</dbReference>
<gene>
    <name evidence="2" type="ORF">U9M48_040636</name>
</gene>
<dbReference type="InterPro" id="IPR043502">
    <property type="entry name" value="DNA/RNA_pol_sf"/>
</dbReference>
<organism evidence="2 3">
    <name type="scientific">Paspalum notatum var. saurae</name>
    <dbReference type="NCBI Taxonomy" id="547442"/>
    <lineage>
        <taxon>Eukaryota</taxon>
        <taxon>Viridiplantae</taxon>
        <taxon>Streptophyta</taxon>
        <taxon>Embryophyta</taxon>
        <taxon>Tracheophyta</taxon>
        <taxon>Spermatophyta</taxon>
        <taxon>Magnoliopsida</taxon>
        <taxon>Liliopsida</taxon>
        <taxon>Poales</taxon>
        <taxon>Poaceae</taxon>
        <taxon>PACMAD clade</taxon>
        <taxon>Panicoideae</taxon>
        <taxon>Andropogonodae</taxon>
        <taxon>Paspaleae</taxon>
        <taxon>Paspalinae</taxon>
        <taxon>Paspalum</taxon>
    </lineage>
</organism>
<evidence type="ECO:0000313" key="2">
    <source>
        <dbReference type="EMBL" id="WVZ94778.1"/>
    </source>
</evidence>
<dbReference type="EMBL" id="CP144753">
    <property type="protein sequence ID" value="WVZ94778.1"/>
    <property type="molecule type" value="Genomic_DNA"/>
</dbReference>
<dbReference type="AlphaFoldDB" id="A0AAQ3UNV1"/>
<sequence>MERPAKGDWVEAEERFQKKLGSWKGKLLSIGGRLVLINSVLSSLPMFTFSFFEALKGRLSFLVRLDECERIIPFFRTRNGRCVRFWEDQWIGNKTPMENFPNLYKIVQRKGITVASVLNKGDDEFRWNFNKNGTYSVQSFYNILVQDGVVPRNSILWKLKIPLKIRIFPMPYAGLFGYRETMWFSIEDRLTHLHKGREEIFEDRMQASRRSGVPPTRNLSLDWTALGYEQINLSDLEAPFSEIEIKKIIQLIPSQRAPGPDGFIGLFYKNFWDIVKSDLIKALFGFYNLRTAKLPMRPIYLINSLAKLITKVLAERLAPKLEVIWKLHKSKNPTLFIKLDISKVFDSVNWAYLLEVLEAFGFGRRWRNWISAILASSSSRIFMNGRLGRKIIHRRGLRQGDPLSPMLFILAIDPLQRIIERAVETNILSHALPKPAALHCSLYADDAGLFAKPSATDLQALSRILQTFKEVEALLHCFPDKIASFPGKYLGLRLHTRNLRRIEVQPLIDKIRARLPRWKGKFLSKAGRLTLVKTVLFSQPIYHLTVFPAQRWLLKQIDKIRRCFLWKGEEPEVVSGGHCLLWTWNVLRELFIFVGCGSNGETKTRLGWVWTSPVPRKIEIFFSCFNFSDVSGATEITEFVGLWESIHEVHINNDGVDKIRWRWTSYGEYSAKSAYLAQFRRSLTKIKITPIWEAKSEPKCRFFAWTLLHKKILTANNLQKRGWVNDPICNLCKCEPETVEHLAKNCTFTKRAWNWLNSWYNLSALPLLDQCSSVYGWWRKCRMKVEKNAHKEFDGLCIYFWWEI</sequence>
<dbReference type="PANTHER" id="PTHR33116">
    <property type="entry name" value="REVERSE TRANSCRIPTASE ZINC-BINDING DOMAIN-CONTAINING PROTEIN-RELATED-RELATED"/>
    <property type="match status" value="1"/>
</dbReference>
<evidence type="ECO:0000259" key="1">
    <source>
        <dbReference type="PROSITE" id="PS50878"/>
    </source>
</evidence>
<dbReference type="Pfam" id="PF13966">
    <property type="entry name" value="zf-RVT"/>
    <property type="match status" value="1"/>
</dbReference>
<dbReference type="InterPro" id="IPR000477">
    <property type="entry name" value="RT_dom"/>
</dbReference>
<accession>A0AAQ3UNV1</accession>
<dbReference type="InterPro" id="IPR026960">
    <property type="entry name" value="RVT-Znf"/>
</dbReference>
<dbReference type="Proteomes" id="UP001341281">
    <property type="component" value="Chromosome 09"/>
</dbReference>
<reference evidence="2 3" key="1">
    <citation type="submission" date="2024-02" db="EMBL/GenBank/DDBJ databases">
        <title>High-quality chromosome-scale genome assembly of Pensacola bahiagrass (Paspalum notatum Flugge var. saurae).</title>
        <authorList>
            <person name="Vega J.M."/>
            <person name="Podio M."/>
            <person name="Orjuela J."/>
            <person name="Siena L.A."/>
            <person name="Pessino S.C."/>
            <person name="Combes M.C."/>
            <person name="Mariac C."/>
            <person name="Albertini E."/>
            <person name="Pupilli F."/>
            <person name="Ortiz J.P.A."/>
            <person name="Leblanc O."/>
        </authorList>
    </citation>
    <scope>NUCLEOTIDE SEQUENCE [LARGE SCALE GENOMIC DNA]</scope>
    <source>
        <strain evidence="2">R1</strain>
        <tissue evidence="2">Leaf</tissue>
    </source>
</reference>
<dbReference type="SUPFAM" id="SSF56672">
    <property type="entry name" value="DNA/RNA polymerases"/>
    <property type="match status" value="1"/>
</dbReference>
<evidence type="ECO:0000313" key="3">
    <source>
        <dbReference type="Proteomes" id="UP001341281"/>
    </source>
</evidence>
<protein>
    <recommendedName>
        <fullName evidence="1">Reverse transcriptase domain-containing protein</fullName>
    </recommendedName>
</protein>
<dbReference type="PANTHER" id="PTHR33116:SF87">
    <property type="entry name" value="OS01G0158850 PROTEIN"/>
    <property type="match status" value="1"/>
</dbReference>
<proteinExistence type="predicted"/>
<dbReference type="PROSITE" id="PS50878">
    <property type="entry name" value="RT_POL"/>
    <property type="match status" value="1"/>
</dbReference>
<feature type="domain" description="Reverse transcriptase" evidence="1">
    <location>
        <begin position="268"/>
        <end position="494"/>
    </location>
</feature>